<reference evidence="2 3" key="1">
    <citation type="submission" date="2018-03" db="EMBL/GenBank/DDBJ databases">
        <title>Genomic Encyclopedia of Type Strains, Phase III (KMG-III): the genomes of soil and plant-associated and newly described type strains.</title>
        <authorList>
            <person name="Whitman W."/>
        </authorList>
    </citation>
    <scope>NUCLEOTIDE SEQUENCE [LARGE SCALE GENOMIC DNA]</scope>
    <source>
        <strain evidence="2 3">CGMCC 1.9313</strain>
    </source>
</reference>
<dbReference type="AlphaFoldDB" id="A0A2T0U914"/>
<dbReference type="Pfam" id="PF14126">
    <property type="entry name" value="DUF4293"/>
    <property type="match status" value="1"/>
</dbReference>
<evidence type="ECO:0000256" key="1">
    <source>
        <dbReference type="SAM" id="Phobius"/>
    </source>
</evidence>
<dbReference type="Proteomes" id="UP000238034">
    <property type="component" value="Unassembled WGS sequence"/>
</dbReference>
<keyword evidence="1" id="KW-0812">Transmembrane</keyword>
<keyword evidence="1" id="KW-1133">Transmembrane helix</keyword>
<proteinExistence type="predicted"/>
<feature type="transmembrane region" description="Helical" evidence="1">
    <location>
        <begin position="120"/>
        <end position="141"/>
    </location>
</feature>
<dbReference type="EMBL" id="PVTH01000002">
    <property type="protein sequence ID" value="PRY54416.1"/>
    <property type="molecule type" value="Genomic_DNA"/>
</dbReference>
<keyword evidence="1" id="KW-0472">Membrane</keyword>
<feature type="transmembrane region" description="Helical" evidence="1">
    <location>
        <begin position="7"/>
        <end position="26"/>
    </location>
</feature>
<evidence type="ECO:0000313" key="3">
    <source>
        <dbReference type="Proteomes" id="UP000238034"/>
    </source>
</evidence>
<gene>
    <name evidence="2" type="ORF">B0I27_102182</name>
</gene>
<keyword evidence="3" id="KW-1185">Reference proteome</keyword>
<comment type="caution">
    <text evidence="2">The sequence shown here is derived from an EMBL/GenBank/DDBJ whole genome shotgun (WGS) entry which is preliminary data.</text>
</comment>
<accession>A0A2T0U914</accession>
<dbReference type="OrthoDB" id="594989at2"/>
<dbReference type="RefSeq" id="WP_106291595.1">
    <property type="nucleotide sequence ID" value="NZ_PVTH01000002.1"/>
</dbReference>
<sequence length="155" mass="17563">MLQRIQTLWLFLSTTMILLLFLFPYLQIFNAMGTPKVIKVTGIYENIGGQIVKTEDFTLITIVTVLLALVPLVMVFMYKDRKRQIVTGYVAILSILAYSFWLATTATASLGDVQLQFQNYGLGIIFIPLSILFIILALRGIRSDIKLLKSADRLR</sequence>
<evidence type="ECO:0000313" key="2">
    <source>
        <dbReference type="EMBL" id="PRY54416.1"/>
    </source>
</evidence>
<organism evidence="2 3">
    <name type="scientific">Arcticibacter pallidicorallinus</name>
    <dbReference type="NCBI Taxonomy" id="1259464"/>
    <lineage>
        <taxon>Bacteria</taxon>
        <taxon>Pseudomonadati</taxon>
        <taxon>Bacteroidota</taxon>
        <taxon>Sphingobacteriia</taxon>
        <taxon>Sphingobacteriales</taxon>
        <taxon>Sphingobacteriaceae</taxon>
        <taxon>Arcticibacter</taxon>
    </lineage>
</organism>
<name>A0A2T0U914_9SPHI</name>
<protein>
    <submittedName>
        <fullName evidence="2">Uncharacterized protein DUF4293</fullName>
    </submittedName>
</protein>
<feature type="transmembrane region" description="Helical" evidence="1">
    <location>
        <begin position="85"/>
        <end position="108"/>
    </location>
</feature>
<dbReference type="InterPro" id="IPR025635">
    <property type="entry name" value="DUF4293"/>
</dbReference>
<feature type="transmembrane region" description="Helical" evidence="1">
    <location>
        <begin position="57"/>
        <end position="78"/>
    </location>
</feature>